<protein>
    <recommendedName>
        <fullName evidence="3">Nucleoside phosphorylase domain-containing protein</fullName>
    </recommendedName>
</protein>
<dbReference type="Gene3D" id="3.40.50.1580">
    <property type="entry name" value="Nucleoside phosphorylase domain"/>
    <property type="match status" value="1"/>
</dbReference>
<dbReference type="EMBL" id="AP024448">
    <property type="protein sequence ID" value="BCS27705.1"/>
    <property type="molecule type" value="Genomic_DNA"/>
</dbReference>
<evidence type="ECO:0008006" key="3">
    <source>
        <dbReference type="Google" id="ProtNLM"/>
    </source>
</evidence>
<dbReference type="OrthoDB" id="1577640at2759"/>
<dbReference type="AlphaFoldDB" id="A0A7R7XTZ6"/>
<gene>
    <name evidence="1" type="ORF">APUU_60753S</name>
</gene>
<reference evidence="1" key="2">
    <citation type="submission" date="2021-02" db="EMBL/GenBank/DDBJ databases">
        <title>Aspergillus puulaauensis MK2 genome sequence.</title>
        <authorList>
            <person name="Futagami T."/>
            <person name="Mori K."/>
            <person name="Kadooka C."/>
            <person name="Tanaka T."/>
        </authorList>
    </citation>
    <scope>NUCLEOTIDE SEQUENCE</scope>
    <source>
        <strain evidence="1">MK2</strain>
    </source>
</reference>
<accession>A0A7R7XTZ6</accession>
<dbReference type="GO" id="GO:0009116">
    <property type="term" value="P:nucleoside metabolic process"/>
    <property type="evidence" value="ECO:0007669"/>
    <property type="project" value="InterPro"/>
</dbReference>
<organism evidence="1 2">
    <name type="scientific">Aspergillus puulaauensis</name>
    <dbReference type="NCBI Taxonomy" id="1220207"/>
    <lineage>
        <taxon>Eukaryota</taxon>
        <taxon>Fungi</taxon>
        <taxon>Dikarya</taxon>
        <taxon>Ascomycota</taxon>
        <taxon>Pezizomycotina</taxon>
        <taxon>Eurotiomycetes</taxon>
        <taxon>Eurotiomycetidae</taxon>
        <taxon>Eurotiales</taxon>
        <taxon>Aspergillaceae</taxon>
        <taxon>Aspergillus</taxon>
    </lineage>
</organism>
<dbReference type="PANTHER" id="PTHR46082">
    <property type="entry name" value="ATP/GTP-BINDING PROTEIN-RELATED"/>
    <property type="match status" value="1"/>
</dbReference>
<dbReference type="GO" id="GO:0003824">
    <property type="term" value="F:catalytic activity"/>
    <property type="evidence" value="ECO:0007669"/>
    <property type="project" value="InterPro"/>
</dbReference>
<dbReference type="RefSeq" id="XP_041559899.1">
    <property type="nucleotide sequence ID" value="XM_041694028.1"/>
</dbReference>
<dbReference type="SUPFAM" id="SSF53167">
    <property type="entry name" value="Purine and uridine phosphorylases"/>
    <property type="match status" value="1"/>
</dbReference>
<evidence type="ECO:0000313" key="2">
    <source>
        <dbReference type="Proteomes" id="UP000654913"/>
    </source>
</evidence>
<sequence length="176" mass="19018">MQRTQKCPPHGKFTVGWIAALQSEYLAAKLVLDLEHSDPIFDHSKGDINAYTFGRIGEHDVVIATLPSGIYGTHPAAAVLNGLKSSFPLLQFVLMVGVAGGAPTAKNDVRLGDVVVGTKMIPYSVNKRYSEGPQFNGVPIMSGSKLLSATHKVRAKIAEDRLDLESLISEKFVKTE</sequence>
<proteinExistence type="predicted"/>
<evidence type="ECO:0000313" key="1">
    <source>
        <dbReference type="EMBL" id="BCS27705.1"/>
    </source>
</evidence>
<name>A0A7R7XTZ6_9EURO</name>
<dbReference type="InterPro" id="IPR053137">
    <property type="entry name" value="NLR-like"/>
</dbReference>
<dbReference type="PANTHER" id="PTHR46082:SF11">
    <property type="entry name" value="AAA+ ATPASE DOMAIN-CONTAINING PROTEIN-RELATED"/>
    <property type="match status" value="1"/>
</dbReference>
<dbReference type="Proteomes" id="UP000654913">
    <property type="component" value="Chromosome 6"/>
</dbReference>
<dbReference type="InterPro" id="IPR035994">
    <property type="entry name" value="Nucleoside_phosphorylase_sf"/>
</dbReference>
<dbReference type="GeneID" id="64977710"/>
<reference evidence="1" key="1">
    <citation type="submission" date="2021-01" db="EMBL/GenBank/DDBJ databases">
        <authorList>
            <consortium name="Aspergillus puulaauensis MK2 genome sequencing consortium"/>
            <person name="Kazuki M."/>
            <person name="Futagami T."/>
        </authorList>
    </citation>
    <scope>NUCLEOTIDE SEQUENCE</scope>
    <source>
        <strain evidence="1">MK2</strain>
    </source>
</reference>
<keyword evidence="2" id="KW-1185">Reference proteome</keyword>
<dbReference type="KEGG" id="apuu:APUU_60753S"/>